<evidence type="ECO:0000313" key="6">
    <source>
        <dbReference type="Proteomes" id="UP000663929"/>
    </source>
</evidence>
<comment type="pathway">
    <text evidence="4">Metabolic intermediate biosynthesis; chorismate biosynthesis; chorismate from D-erythrose 4-phosphate and phosphoenolpyruvate: step 1/7.</text>
</comment>
<dbReference type="InterPro" id="IPR013785">
    <property type="entry name" value="Aldolase_TIM"/>
</dbReference>
<keyword evidence="6" id="KW-1185">Reference proteome</keyword>
<feature type="binding site" evidence="3">
    <location>
        <position position="426"/>
    </location>
    <ligand>
        <name>Mn(2+)</name>
        <dbReference type="ChEBI" id="CHEBI:29035"/>
    </ligand>
</feature>
<dbReference type="GO" id="GO:0009073">
    <property type="term" value="P:aromatic amino acid family biosynthetic process"/>
    <property type="evidence" value="ECO:0007669"/>
    <property type="project" value="UniProtKB-KW"/>
</dbReference>
<evidence type="ECO:0000256" key="1">
    <source>
        <dbReference type="ARBA" id="ARBA00008911"/>
    </source>
</evidence>
<dbReference type="KEGG" id="scor:J3U87_09175"/>
<keyword evidence="3" id="KW-0464">Manganese</keyword>
<dbReference type="UniPathway" id="UPA00053">
    <property type="reaction ID" value="UER00084"/>
</dbReference>
<keyword evidence="3" id="KW-0104">Cadmium</keyword>
<feature type="binding site" evidence="3">
    <location>
        <position position="396"/>
    </location>
    <ligand>
        <name>Mn(2+)</name>
        <dbReference type="ChEBI" id="CHEBI:29035"/>
    </ligand>
</feature>
<evidence type="ECO:0000256" key="4">
    <source>
        <dbReference type="RuleBase" id="RU363071"/>
    </source>
</evidence>
<keyword evidence="4" id="KW-0057">Aromatic amino acid biosynthesis</keyword>
<dbReference type="PANTHER" id="PTHR21337">
    <property type="entry name" value="PHOSPHO-2-DEHYDRO-3-DEOXYHEPTONATE ALDOLASE 1, 2"/>
    <property type="match status" value="1"/>
</dbReference>
<dbReference type="GO" id="GO:0003849">
    <property type="term" value="F:3-deoxy-7-phosphoheptulonate synthase activity"/>
    <property type="evidence" value="ECO:0007669"/>
    <property type="project" value="UniProtKB-EC"/>
</dbReference>
<sequence length="450" mass="50206">MQKDWHLDSWRDFAAAQQPEYPDPKEVEAVLAELRQQPPLVFAGECRKLKAKLARVAAGEAFLLQGGDCAEQFSQNHAKIIREKLRILLQMAVVLTYGSLKPVVKVGRIAGQYAKPRSSPTERIGGVEMASYKGDSVNSFEPTPQERMPDPNRLLRAYHQSASTLNLLRAFTHGGYADLNMVNAWNLQFVKNSPLGLDYEDLATEIHRTLKFIEACGIDSRRFPQLNQVDLYTSHEGLLLGYESALTRCDSLTGDWYNVGAHMVWIGDRTRQLDGAHVEYFRGINNPIGLKVGPTTDGPTLVELIKVLNPENEAGRLVLITRFGAAKIEELLPPLIRVVKDNGFQVVWCCDPMHGNTYKADTGHKTRHFSDILQELTLFFAIHRQEGTVPGGVHFELTGANVTECLGGAADLKEEHLAESYETACDPRLNAAQSLEMAFKIAHMLRQDES</sequence>
<name>A0A8A4TT09_SULCO</name>
<gene>
    <name evidence="5" type="ORF">J3U87_09175</name>
</gene>
<dbReference type="GO" id="GO:0008652">
    <property type="term" value="P:amino acid biosynthetic process"/>
    <property type="evidence" value="ECO:0007669"/>
    <property type="project" value="UniProtKB-KW"/>
</dbReference>
<dbReference type="EC" id="2.5.1.54" evidence="4"/>
<dbReference type="RefSeq" id="WP_237382737.1">
    <property type="nucleotide sequence ID" value="NZ_CP071793.1"/>
</dbReference>
<dbReference type="Pfam" id="PF01474">
    <property type="entry name" value="DAHP_synth_2"/>
    <property type="match status" value="1"/>
</dbReference>
<comment type="similarity">
    <text evidence="1 4">Belongs to the class-II DAHP synthase family.</text>
</comment>
<dbReference type="SUPFAM" id="SSF51569">
    <property type="entry name" value="Aldolase"/>
    <property type="match status" value="1"/>
</dbReference>
<dbReference type="GO" id="GO:0009423">
    <property type="term" value="P:chorismate biosynthetic process"/>
    <property type="evidence" value="ECO:0007669"/>
    <property type="project" value="UniProtKB-UniPathway"/>
</dbReference>
<feature type="binding site" evidence="3">
    <location>
        <position position="322"/>
    </location>
    <ligand>
        <name>phosphoenolpyruvate</name>
        <dbReference type="ChEBI" id="CHEBI:58702"/>
    </ligand>
</feature>
<dbReference type="PANTHER" id="PTHR21337:SF0">
    <property type="entry name" value="PHOSPHO-2-DEHYDRO-3-DEOXYHEPTONATE ALDOLASE"/>
    <property type="match status" value="1"/>
</dbReference>
<feature type="binding site" evidence="3">
    <location>
        <position position="108"/>
    </location>
    <ligand>
        <name>phosphoenolpyruvate</name>
        <dbReference type="ChEBI" id="CHEBI:58702"/>
    </ligand>
</feature>
<feature type="binding site" evidence="3">
    <location>
        <position position="291"/>
    </location>
    <ligand>
        <name>phosphoenolpyruvate</name>
        <dbReference type="ChEBI" id="CHEBI:58702"/>
    </ligand>
</feature>
<keyword evidence="3" id="KW-0170">Cobalt</keyword>
<organism evidence="5 6">
    <name type="scientific">Sulfidibacter corallicola</name>
    <dbReference type="NCBI Taxonomy" id="2818388"/>
    <lineage>
        <taxon>Bacteria</taxon>
        <taxon>Pseudomonadati</taxon>
        <taxon>Acidobacteriota</taxon>
        <taxon>Holophagae</taxon>
        <taxon>Acanthopleuribacterales</taxon>
        <taxon>Acanthopleuribacteraceae</taxon>
        <taxon>Sulfidibacter</taxon>
    </lineage>
</organism>
<evidence type="ECO:0000256" key="3">
    <source>
        <dbReference type="PIRSR" id="PIRSR602480-1"/>
    </source>
</evidence>
<dbReference type="Gene3D" id="3.20.20.70">
    <property type="entry name" value="Aldolase class I"/>
    <property type="match status" value="1"/>
</dbReference>
<comment type="cofactor">
    <cofactor evidence="3">
        <name>Mn(2+)</name>
        <dbReference type="ChEBI" id="CHEBI:29035"/>
    </cofactor>
    <cofactor evidence="3">
        <name>Co(2+)</name>
        <dbReference type="ChEBI" id="CHEBI:48828"/>
    </cofactor>
    <cofactor evidence="3">
        <name>Cd(2+)</name>
        <dbReference type="ChEBI" id="CHEBI:48775"/>
    </cofactor>
    <text evidence="3">Binds 1 divalent cation per subunit. The enzyme is active with manganese, cobalt or cadmium ions.</text>
</comment>
<dbReference type="AlphaFoldDB" id="A0A8A4TT09"/>
<keyword evidence="4" id="KW-0028">Amino-acid biosynthesis</keyword>
<feature type="binding site" evidence="3">
    <location>
        <position position="69"/>
    </location>
    <ligand>
        <name>Mn(2+)</name>
        <dbReference type="ChEBI" id="CHEBI:29035"/>
    </ligand>
</feature>
<accession>A0A8A4TT09</accession>
<dbReference type="EMBL" id="CP071793">
    <property type="protein sequence ID" value="QTD52633.1"/>
    <property type="molecule type" value="Genomic_DNA"/>
</dbReference>
<proteinExistence type="inferred from homology"/>
<feature type="binding site" evidence="3">
    <location>
        <position position="354"/>
    </location>
    <ligand>
        <name>Mn(2+)</name>
        <dbReference type="ChEBI" id="CHEBI:29035"/>
    </ligand>
</feature>
<evidence type="ECO:0000256" key="2">
    <source>
        <dbReference type="ARBA" id="ARBA00022679"/>
    </source>
</evidence>
<comment type="catalytic activity">
    <reaction evidence="4">
        <text>D-erythrose 4-phosphate + phosphoenolpyruvate + H2O = 7-phospho-2-dehydro-3-deoxy-D-arabino-heptonate + phosphate</text>
        <dbReference type="Rhea" id="RHEA:14717"/>
        <dbReference type="ChEBI" id="CHEBI:15377"/>
        <dbReference type="ChEBI" id="CHEBI:16897"/>
        <dbReference type="ChEBI" id="CHEBI:43474"/>
        <dbReference type="ChEBI" id="CHEBI:58394"/>
        <dbReference type="ChEBI" id="CHEBI:58702"/>
        <dbReference type="EC" id="2.5.1.54"/>
    </reaction>
</comment>
<dbReference type="Proteomes" id="UP000663929">
    <property type="component" value="Chromosome"/>
</dbReference>
<dbReference type="NCBIfam" id="TIGR01358">
    <property type="entry name" value="DAHP_synth_II"/>
    <property type="match status" value="1"/>
</dbReference>
<keyword evidence="2 4" id="KW-0808">Transferase</keyword>
<protein>
    <recommendedName>
        <fullName evidence="4">Phospho-2-dehydro-3-deoxyheptonate aldolase</fullName>
        <ecNumber evidence="4">2.5.1.54</ecNumber>
    </recommendedName>
</protein>
<dbReference type="InterPro" id="IPR002480">
    <property type="entry name" value="DAHP_synth_2"/>
</dbReference>
<evidence type="ECO:0000313" key="5">
    <source>
        <dbReference type="EMBL" id="QTD52633.1"/>
    </source>
</evidence>
<reference evidence="5" key="1">
    <citation type="submission" date="2021-03" db="EMBL/GenBank/DDBJ databases">
        <title>Acanthopleuribacteraceae sp. M133.</title>
        <authorList>
            <person name="Wang G."/>
        </authorList>
    </citation>
    <scope>NUCLEOTIDE SEQUENCE</scope>
    <source>
        <strain evidence="5">M133</strain>
    </source>
</reference>